<evidence type="ECO:0000313" key="3">
    <source>
        <dbReference type="Proteomes" id="UP000000343"/>
    </source>
</evidence>
<feature type="chain" id="PRO_5003229948" evidence="1">
    <location>
        <begin position="35"/>
        <end position="149"/>
    </location>
</feature>
<evidence type="ECO:0000256" key="1">
    <source>
        <dbReference type="SAM" id="SignalP"/>
    </source>
</evidence>
<dbReference type="PaxDb" id="1198114-AciX9_0217"/>
<dbReference type="Proteomes" id="UP000000343">
    <property type="component" value="Chromosome"/>
</dbReference>
<dbReference type="EMBL" id="CP002480">
    <property type="protein sequence ID" value="ADW67291.1"/>
    <property type="molecule type" value="Genomic_DNA"/>
</dbReference>
<sequence>MNNLKGTIKMKIFRTAAMCGILSTLSILPIAANAQPILPQGIQPGSASGQAGATPNWTTEQIVTATVHDAWLLSGKNEATFFEMVAQLATLSAKNRGVTLPDSEAAGRKMGDYIKRTAKLDTDQLLYAVVDKAVVMTTKAPVHPAGAAH</sequence>
<feature type="signal peptide" evidence="1">
    <location>
        <begin position="1"/>
        <end position="34"/>
    </location>
</feature>
<dbReference type="AlphaFoldDB" id="E8WVB6"/>
<dbReference type="eggNOG" id="ENOG50335YU">
    <property type="taxonomic scope" value="Bacteria"/>
</dbReference>
<dbReference type="STRING" id="1198114.AciX9_0217"/>
<dbReference type="KEGG" id="acm:AciX9_0217"/>
<proteinExistence type="predicted"/>
<protein>
    <submittedName>
        <fullName evidence="2">Uncharacterized protein</fullName>
    </submittedName>
</protein>
<evidence type="ECO:0000313" key="2">
    <source>
        <dbReference type="EMBL" id="ADW67291.1"/>
    </source>
</evidence>
<keyword evidence="1" id="KW-0732">Signal</keyword>
<keyword evidence="3" id="KW-1185">Reference proteome</keyword>
<gene>
    <name evidence="2" type="ordered locus">AciX9_0217</name>
</gene>
<reference evidence="3" key="1">
    <citation type="submission" date="2011-01" db="EMBL/GenBank/DDBJ databases">
        <title>Complete sequence of chromosome of Acidobacterium sp. MP5ACTX9.</title>
        <authorList>
            <consortium name="US DOE Joint Genome Institute"/>
            <person name="Lucas S."/>
            <person name="Copeland A."/>
            <person name="Lapidus A."/>
            <person name="Cheng J.-F."/>
            <person name="Goodwin L."/>
            <person name="Pitluck S."/>
            <person name="Teshima H."/>
            <person name="Detter J.C."/>
            <person name="Han C."/>
            <person name="Tapia R."/>
            <person name="Land M."/>
            <person name="Hauser L."/>
            <person name="Kyrpides N."/>
            <person name="Ivanova N."/>
            <person name="Ovchinnikova G."/>
            <person name="Pagani I."/>
            <person name="Rawat S.R."/>
            <person name="Mannisto M."/>
            <person name="Haggblom M.M."/>
            <person name="Woyke T."/>
        </authorList>
    </citation>
    <scope>NUCLEOTIDE SEQUENCE [LARGE SCALE GENOMIC DNA]</scope>
    <source>
        <strain evidence="3">MP5ACTX9</strain>
    </source>
</reference>
<dbReference type="HOGENOM" id="CLU_1980522_0_0_0"/>
<organism evidence="3">
    <name type="scientific">Granulicella tundricola (strain ATCC BAA-1859 / DSM 23138 / MP5ACTX9)</name>
    <dbReference type="NCBI Taxonomy" id="1198114"/>
    <lineage>
        <taxon>Bacteria</taxon>
        <taxon>Pseudomonadati</taxon>
        <taxon>Acidobacteriota</taxon>
        <taxon>Terriglobia</taxon>
        <taxon>Terriglobales</taxon>
        <taxon>Acidobacteriaceae</taxon>
        <taxon>Granulicella</taxon>
    </lineage>
</organism>
<accession>E8WVB6</accession>
<name>E8WVB6_GRATM</name>